<gene>
    <name evidence="1" type="ORF">KSB_82780</name>
</gene>
<dbReference type="Proteomes" id="UP000654345">
    <property type="component" value="Unassembled WGS sequence"/>
</dbReference>
<organism evidence="1 2">
    <name type="scientific">Ktedonobacter robiniae</name>
    <dbReference type="NCBI Taxonomy" id="2778365"/>
    <lineage>
        <taxon>Bacteria</taxon>
        <taxon>Bacillati</taxon>
        <taxon>Chloroflexota</taxon>
        <taxon>Ktedonobacteria</taxon>
        <taxon>Ktedonobacterales</taxon>
        <taxon>Ktedonobacteraceae</taxon>
        <taxon>Ktedonobacter</taxon>
    </lineage>
</organism>
<dbReference type="EMBL" id="BNJG01000003">
    <property type="protein sequence ID" value="GHO59803.1"/>
    <property type="molecule type" value="Genomic_DNA"/>
</dbReference>
<accession>A0ABQ3V4C4</accession>
<evidence type="ECO:0000313" key="2">
    <source>
        <dbReference type="Proteomes" id="UP000654345"/>
    </source>
</evidence>
<reference evidence="1 2" key="1">
    <citation type="journal article" date="2021" name="Int. J. Syst. Evol. Microbiol.">
        <title>Reticulibacter mediterranei gen. nov., sp. nov., within the new family Reticulibacteraceae fam. nov., and Ktedonospora formicarum gen. nov., sp. nov., Ktedonobacter robiniae sp. nov., Dictyobacter formicarum sp. nov. and Dictyobacter arantiisoli sp. nov., belonging to the class Ktedonobacteria.</title>
        <authorList>
            <person name="Yabe S."/>
            <person name="Zheng Y."/>
            <person name="Wang C.M."/>
            <person name="Sakai Y."/>
            <person name="Abe K."/>
            <person name="Yokota A."/>
            <person name="Donadio S."/>
            <person name="Cavaletti L."/>
            <person name="Monciardini P."/>
        </authorList>
    </citation>
    <scope>NUCLEOTIDE SEQUENCE [LARGE SCALE GENOMIC DNA]</scope>
    <source>
        <strain evidence="1 2">SOSP1-30</strain>
    </source>
</reference>
<comment type="caution">
    <text evidence="1">The sequence shown here is derived from an EMBL/GenBank/DDBJ whole genome shotgun (WGS) entry which is preliminary data.</text>
</comment>
<evidence type="ECO:0008006" key="3">
    <source>
        <dbReference type="Google" id="ProtNLM"/>
    </source>
</evidence>
<sequence>MLVEPPAPVELCRQFAYLSHLFGKEIEPMSFAAVHAARQASTQATPGQALLVVPYINVPEAEALIQSTLGAQTWGFPGKMVHLLKNKADFYQLLDTFHREAGTHALTDAFQIPDYRIAAVDALPNVALCLLREIEALYTQAGLAGRYPLGLFLRAAESEGNRGSCLVVEHARQIKVVQAGKIKEAKGGNQTASFAHWADALQSAQQRLVATMNTEKEDRVVISRYLDVMDSPGMSVVVIDGQAVSLGWNGQLQRVAGACGTACIGTSTYIPQTTALRHAQERYEERAAIFFPDVLRYTAARCGIPFNTLRGIANIDLMIPGAHEHYLRQQRKQAPALYLAECNPRWTNYTDAIMTVLGASRRVATIQNMRTAIQEGICTIDALPLPAQLDPAIVRECLVERDTELQQRGLRILCRMARNPMGLIYVGKRQQARQEMDQIIHALLQQKRSYVARA</sequence>
<evidence type="ECO:0000313" key="1">
    <source>
        <dbReference type="EMBL" id="GHO59803.1"/>
    </source>
</evidence>
<name>A0ABQ3V4C4_9CHLR</name>
<keyword evidence="2" id="KW-1185">Reference proteome</keyword>
<proteinExistence type="predicted"/>
<protein>
    <recommendedName>
        <fullName evidence="3">ATP-grasp domain-containing protein</fullName>
    </recommendedName>
</protein>